<comment type="caution">
    <text evidence="1">The sequence shown here is derived from an EMBL/GenBank/DDBJ whole genome shotgun (WGS) entry which is preliminary data.</text>
</comment>
<gene>
    <name evidence="1" type="ORF">ACK4CT_10070</name>
</gene>
<dbReference type="Proteomes" id="UP001635816">
    <property type="component" value="Unassembled WGS sequence"/>
</dbReference>
<evidence type="ECO:0000313" key="2">
    <source>
        <dbReference type="Proteomes" id="UP001635816"/>
    </source>
</evidence>
<sequence>MAEMGFPPHMSAAIDQQEAQLRDLANTAMTTYREHVEQDHGGEPSPCAQSFLVLGYMGLRIDPETLAVTQCADTLPQPLAYGLIAYLVERLYLAQRDAGRAAAEILATTEELKALKARFEAGQ</sequence>
<dbReference type="EMBL" id="JBKBDD010000003">
    <property type="protein sequence ID" value="MFN6543524.1"/>
    <property type="molecule type" value="Genomic_DNA"/>
</dbReference>
<evidence type="ECO:0000313" key="1">
    <source>
        <dbReference type="EMBL" id="MFN6543524.1"/>
    </source>
</evidence>
<name>A0ABW9L6F4_9MYCO</name>
<dbReference type="RefSeq" id="WP_409543083.1">
    <property type="nucleotide sequence ID" value="NZ_JBKBDD010000003.1"/>
</dbReference>
<organism evidence="1 2">
    <name type="scientific">Mycolicibacterium nivoides</name>
    <dbReference type="NCBI Taxonomy" id="2487344"/>
    <lineage>
        <taxon>Bacteria</taxon>
        <taxon>Bacillati</taxon>
        <taxon>Actinomycetota</taxon>
        <taxon>Actinomycetes</taxon>
        <taxon>Mycobacteriales</taxon>
        <taxon>Mycobacteriaceae</taxon>
        <taxon>Mycolicibacterium</taxon>
    </lineage>
</organism>
<evidence type="ECO:0008006" key="3">
    <source>
        <dbReference type="Google" id="ProtNLM"/>
    </source>
</evidence>
<reference evidence="1 2" key="1">
    <citation type="submission" date="2024-12" db="EMBL/GenBank/DDBJ databases">
        <title>The coexistence of Mycolicibacterium septicum and Mycolicibacterium nivoides in clinical samples.</title>
        <authorList>
            <person name="Wang C."/>
            <person name="Feng Y."/>
            <person name="Zong Z."/>
        </authorList>
    </citation>
    <scope>NUCLEOTIDE SEQUENCE [LARGE SCALE GENOMIC DNA]</scope>
    <source>
        <strain evidence="1 2">120309</strain>
    </source>
</reference>
<keyword evidence="2" id="KW-1185">Reference proteome</keyword>
<accession>A0ABW9L6F4</accession>
<protein>
    <recommendedName>
        <fullName evidence="3">DUF1844 domain-containing protein</fullName>
    </recommendedName>
</protein>
<proteinExistence type="predicted"/>